<gene>
    <name evidence="2" type="ORF">FSB_LOCUS35146</name>
</gene>
<evidence type="ECO:0000256" key="1">
    <source>
        <dbReference type="SAM" id="MobiDB-lite"/>
    </source>
</evidence>
<dbReference type="AlphaFoldDB" id="A0A2N9H6T4"/>
<feature type="compositionally biased region" description="Polar residues" evidence="1">
    <location>
        <begin position="496"/>
        <end position="506"/>
    </location>
</feature>
<proteinExistence type="predicted"/>
<evidence type="ECO:0000313" key="2">
    <source>
        <dbReference type="EMBL" id="SPD07264.1"/>
    </source>
</evidence>
<feature type="region of interest" description="Disordered" evidence="1">
    <location>
        <begin position="490"/>
        <end position="521"/>
    </location>
</feature>
<accession>A0A2N9H6T4</accession>
<organism evidence="2">
    <name type="scientific">Fagus sylvatica</name>
    <name type="common">Beechnut</name>
    <dbReference type="NCBI Taxonomy" id="28930"/>
    <lineage>
        <taxon>Eukaryota</taxon>
        <taxon>Viridiplantae</taxon>
        <taxon>Streptophyta</taxon>
        <taxon>Embryophyta</taxon>
        <taxon>Tracheophyta</taxon>
        <taxon>Spermatophyta</taxon>
        <taxon>Magnoliopsida</taxon>
        <taxon>eudicotyledons</taxon>
        <taxon>Gunneridae</taxon>
        <taxon>Pentapetalae</taxon>
        <taxon>rosids</taxon>
        <taxon>fabids</taxon>
        <taxon>Fagales</taxon>
        <taxon>Fagaceae</taxon>
        <taxon>Fagus</taxon>
    </lineage>
</organism>
<reference evidence="2" key="1">
    <citation type="submission" date="2018-02" db="EMBL/GenBank/DDBJ databases">
        <authorList>
            <person name="Cohen D.B."/>
            <person name="Kent A.D."/>
        </authorList>
    </citation>
    <scope>NUCLEOTIDE SEQUENCE</scope>
</reference>
<protein>
    <recommendedName>
        <fullName evidence="3">START domain-containing protein</fullName>
    </recommendedName>
</protein>
<dbReference type="SUPFAM" id="SSF55961">
    <property type="entry name" value="Bet v1-like"/>
    <property type="match status" value="1"/>
</dbReference>
<evidence type="ECO:0008006" key="3">
    <source>
        <dbReference type="Google" id="ProtNLM"/>
    </source>
</evidence>
<dbReference type="EMBL" id="OIVN01002891">
    <property type="protein sequence ID" value="SPD07264.1"/>
    <property type="molecule type" value="Genomic_DNA"/>
</dbReference>
<dbReference type="PANTHER" id="PTHR34560">
    <property type="entry name" value="POLYKETIDE CYCLASE/DEHYDRASE/LIPID TRANSPORT SUPERFAMILY PROTEIN"/>
    <property type="match status" value="1"/>
</dbReference>
<sequence length="605" mass="68427">MEKKRKITQYRERLDKTLASPDLKNEERLKTLVKDQLLLSSKDETKGLNEKLIDKRTAEVSYFLDMLRSVSVNDNEGLKASEKSHAEWKLKQDNEEFRVMYREGPQGTPFHTLLVEGFVDGPVDICLCISWETSLYKKWWPQFSIPTFKVVSCKCLQKVQIGEQISLVRVKVSWPLSTREVVVHYVLFEYFQDDLIVVLLNSISDSEDIDITTHGFTSEAIPEADDVVRIDVVGGFALQKVTPERSYFRTIANMDIKLDFVPPSLINFISRQLIGNGFRLYQKAVSSMFKSDEDFSKALGDPLYTKIREALYSTNVSKRSVEGKELKSDACILPEEHLIGSTQDDMRDTNPEVNITYHVSESEPKNARVTDSKAFGEIEEEESEESRHFEEDSKDIDQISTKEFIESSNVNGNRKILIRPEVEQALGTLEKVISMVREYGFNAQTRFSSGVTSEEPPIMEKGLLKDSNSSEDERVCSNGEVIVEVSKKEIIERTSQEQPRNSSSNHSFRRAGSNSHSREVNHNKVAPASPEQYVSVPSEANQVALCSPGNGNVTTEVLTLDQSAYDINQINTEANGSHKSSLNGDKSSKQKKHRFCCFVSASARH</sequence>
<dbReference type="Gene3D" id="3.30.530.20">
    <property type="match status" value="1"/>
</dbReference>
<dbReference type="PANTHER" id="PTHR34560:SF1">
    <property type="entry name" value="START DOMAIN-CONTAINING PROTEIN"/>
    <property type="match status" value="1"/>
</dbReference>
<dbReference type="InterPro" id="IPR023393">
    <property type="entry name" value="START-like_dom_sf"/>
</dbReference>
<name>A0A2N9H6T4_FAGSY</name>